<evidence type="ECO:0000256" key="1">
    <source>
        <dbReference type="SAM" id="SignalP"/>
    </source>
</evidence>
<comment type="caution">
    <text evidence="2">The sequence shown here is derived from an EMBL/GenBank/DDBJ whole genome shotgun (WGS) entry which is preliminary data.</text>
</comment>
<organism evidence="2 3">
    <name type="scientific">Halopseudomonas sabulinigri</name>
    <dbReference type="NCBI Taxonomy" id="472181"/>
    <lineage>
        <taxon>Bacteria</taxon>
        <taxon>Pseudomonadati</taxon>
        <taxon>Pseudomonadota</taxon>
        <taxon>Gammaproteobacteria</taxon>
        <taxon>Pseudomonadales</taxon>
        <taxon>Pseudomonadaceae</taxon>
        <taxon>Halopseudomonas</taxon>
    </lineage>
</organism>
<dbReference type="InterPro" id="IPR010727">
    <property type="entry name" value="DUF1302"/>
</dbReference>
<dbReference type="Pfam" id="PF06980">
    <property type="entry name" value="DUF1302"/>
    <property type="match status" value="1"/>
</dbReference>
<feature type="signal peptide" evidence="1">
    <location>
        <begin position="1"/>
        <end position="27"/>
    </location>
</feature>
<gene>
    <name evidence="2" type="ORF">NBRC116187_09120</name>
</gene>
<name>A0ABP9ZM64_9GAMM</name>
<evidence type="ECO:0000313" key="2">
    <source>
        <dbReference type="EMBL" id="GAA6130552.1"/>
    </source>
</evidence>
<dbReference type="RefSeq" id="WP_353386788.1">
    <property type="nucleotide sequence ID" value="NZ_BAABWD010000001.1"/>
</dbReference>
<feature type="chain" id="PRO_5045039203" evidence="1">
    <location>
        <begin position="28"/>
        <end position="607"/>
    </location>
</feature>
<protein>
    <submittedName>
        <fullName evidence="2">DUF1302 domain-containing protein</fullName>
    </submittedName>
</protein>
<dbReference type="Proteomes" id="UP001486808">
    <property type="component" value="Unassembled WGS sequence"/>
</dbReference>
<keyword evidence="3" id="KW-1185">Reference proteome</keyword>
<dbReference type="EMBL" id="BAABWD010000001">
    <property type="protein sequence ID" value="GAA6130552.1"/>
    <property type="molecule type" value="Genomic_DNA"/>
</dbReference>
<keyword evidence="1" id="KW-0732">Signal</keyword>
<accession>A0ABP9ZM64</accession>
<evidence type="ECO:0000313" key="3">
    <source>
        <dbReference type="Proteomes" id="UP001486808"/>
    </source>
</evidence>
<reference evidence="2 3" key="1">
    <citation type="submission" date="2024-04" db="EMBL/GenBank/DDBJ databases">
        <title>Draft genome sequence of Halopseudomonas sabulinigri NBRC 116187.</title>
        <authorList>
            <person name="Miyakawa T."/>
            <person name="Kusuya Y."/>
            <person name="Miura T."/>
        </authorList>
    </citation>
    <scope>NUCLEOTIDE SEQUENCE [LARGE SCALE GENOMIC DNA]</scope>
    <source>
        <strain evidence="2 3">4NH20-0042</strain>
    </source>
</reference>
<proteinExistence type="predicted"/>
<sequence length="607" mass="65600">MIKITAPRPLALLPLAIGLAASFSGMAASFQLGDVQGQFDSELSLGVSWAMEDPQSDYIHPTNGGEASARTSDDGHLNFEKGDVFSTVFKGVHDLELRYGDSGAFVRGKYWYDFEAKDGNQRFYDIEDAGRDPLQKASGVALLDAFVYHNYTIGNNPGNIRFGRQVVSWGESLFIGNSINSINPIDVSAFRRPGAEVKEGLIPVEMIYLSQGLTQNLSAEFFYQLKWAPSVVDNCGTFFSTSDVLAKGCNDRVVVAGVDYAQGDPRLTNGGPAGLAAYNTRAMKDRDASDDGQFGAALRLFVPELNDTEFGLYAMNIHSRAPTFSTVRGYDTVLPGVSGIDGASGPAGYFLEYAEDIRLYGLSFSSLIAGSTVAGEVSYRPNYNLQINSSDLSLTALPAAILGGFNYGAISPVYNSQNPGLQAGDEITGYRRKELWQAQLSMIHFFDRVLGASRLTVAGEVGFNHIGGLESGAGSTRYGRDPLFGQAPISPLAGGACLAHTSAENSERWCEDDGFVTENSWGYRLRAALDYSNVFAGINLTPNLAWSHDVDGYGPNFTEDAKSVSLGLNADYKNRYNASLSYTSFFDGKYSVVKDRDFMAFSVGASF</sequence>